<sequence>MSREKIILVPFPRTYYISPRSKEEIQSDDDYDDPDAKVILVSHENIHFRVPAWHLKKHR</sequence>
<evidence type="ECO:0000313" key="1">
    <source>
        <dbReference type="EMBL" id="RXK36738.1"/>
    </source>
</evidence>
<evidence type="ECO:0000313" key="2">
    <source>
        <dbReference type="Proteomes" id="UP000289152"/>
    </source>
</evidence>
<comment type="caution">
    <text evidence="1">The sequence shown here is derived from an EMBL/GenBank/DDBJ whole genome shotgun (WGS) entry which is preliminary data.</text>
</comment>
<dbReference type="InParanoid" id="A0A4Q1BGR4"/>
<name>A0A4Q1BGR4_TREME</name>
<organism evidence="1 2">
    <name type="scientific">Tremella mesenterica</name>
    <name type="common">Jelly fungus</name>
    <dbReference type="NCBI Taxonomy" id="5217"/>
    <lineage>
        <taxon>Eukaryota</taxon>
        <taxon>Fungi</taxon>
        <taxon>Dikarya</taxon>
        <taxon>Basidiomycota</taxon>
        <taxon>Agaricomycotina</taxon>
        <taxon>Tremellomycetes</taxon>
        <taxon>Tremellales</taxon>
        <taxon>Tremellaceae</taxon>
        <taxon>Tremella</taxon>
    </lineage>
</organism>
<dbReference type="Proteomes" id="UP000289152">
    <property type="component" value="Unassembled WGS sequence"/>
</dbReference>
<gene>
    <name evidence="1" type="ORF">M231_05973</name>
</gene>
<dbReference type="AlphaFoldDB" id="A0A4Q1BGR4"/>
<protein>
    <submittedName>
        <fullName evidence="1">Uncharacterized protein</fullName>
    </submittedName>
</protein>
<dbReference type="EMBL" id="SDIL01000088">
    <property type="protein sequence ID" value="RXK36738.1"/>
    <property type="molecule type" value="Genomic_DNA"/>
</dbReference>
<accession>A0A4Q1BGR4</accession>
<reference evidence="1 2" key="1">
    <citation type="submission" date="2016-06" db="EMBL/GenBank/DDBJ databases">
        <title>Evolution of pathogenesis and genome organization in the Tremellales.</title>
        <authorList>
            <person name="Cuomo C."/>
            <person name="Litvintseva A."/>
            <person name="Heitman J."/>
            <person name="Chen Y."/>
            <person name="Sun S."/>
            <person name="Springer D."/>
            <person name="Dromer F."/>
            <person name="Young S."/>
            <person name="Zeng Q."/>
            <person name="Chapman S."/>
            <person name="Gujja S."/>
            <person name="Saif S."/>
            <person name="Birren B."/>
        </authorList>
    </citation>
    <scope>NUCLEOTIDE SEQUENCE [LARGE SCALE GENOMIC DNA]</scope>
    <source>
        <strain evidence="1 2">ATCC 28783</strain>
    </source>
</reference>
<proteinExistence type="predicted"/>
<keyword evidence="2" id="KW-1185">Reference proteome</keyword>